<organism evidence="1">
    <name type="scientific">hydrocarbon metagenome</name>
    <dbReference type="NCBI Taxonomy" id="938273"/>
    <lineage>
        <taxon>unclassified sequences</taxon>
        <taxon>metagenomes</taxon>
        <taxon>ecological metagenomes</taxon>
    </lineage>
</organism>
<dbReference type="EMBL" id="LNQE01000009">
    <property type="protein sequence ID" value="KUG30042.1"/>
    <property type="molecule type" value="Genomic_DNA"/>
</dbReference>
<gene>
    <name evidence="1" type="ORF">ASZ90_000063</name>
</gene>
<name>A0A0W8GA89_9ZZZZ</name>
<protein>
    <submittedName>
        <fullName evidence="1">Uncharacterized protein</fullName>
    </submittedName>
</protein>
<dbReference type="InterPro" id="IPR049840">
    <property type="entry name" value="DVU0524-like"/>
</dbReference>
<reference evidence="1" key="1">
    <citation type="journal article" date="2015" name="Proc. Natl. Acad. Sci. U.S.A.">
        <title>Networks of energetic and metabolic interactions define dynamics in microbial communities.</title>
        <authorList>
            <person name="Embree M."/>
            <person name="Liu J.K."/>
            <person name="Al-Bassam M.M."/>
            <person name="Zengler K."/>
        </authorList>
    </citation>
    <scope>NUCLEOTIDE SEQUENCE</scope>
</reference>
<proteinExistence type="predicted"/>
<dbReference type="NCBIfam" id="NF041863">
    <property type="entry name" value="DVU0524_fam"/>
    <property type="match status" value="1"/>
</dbReference>
<accession>A0A0W8GA89</accession>
<sequence>MTGKEKKIVPATAYDVRNMLRTYGRQATTARRLARYRRMLRASGAEDEVTISREAKRRELVERVTAEIMENLIVTGSENPVVADIKDQMEEDLGERFLYAYPPEEQDLQIFVLREDAPPEELTGEHRTIFLQKLWEVALEKVDDTML</sequence>
<comment type="caution">
    <text evidence="1">The sequence shown here is derived from an EMBL/GenBank/DDBJ whole genome shotgun (WGS) entry which is preliminary data.</text>
</comment>
<dbReference type="AlphaFoldDB" id="A0A0W8GA89"/>
<evidence type="ECO:0000313" key="1">
    <source>
        <dbReference type="EMBL" id="KUG30042.1"/>
    </source>
</evidence>